<dbReference type="Proteomes" id="UP000827549">
    <property type="component" value="Chromosome 2"/>
</dbReference>
<evidence type="ECO:0000313" key="1">
    <source>
        <dbReference type="EMBL" id="WOO79846.1"/>
    </source>
</evidence>
<reference evidence="1" key="1">
    <citation type="submission" date="2023-10" db="EMBL/GenBank/DDBJ databases">
        <authorList>
            <person name="Noh H."/>
        </authorList>
    </citation>
    <scope>NUCLEOTIDE SEQUENCE</scope>
    <source>
        <strain evidence="1">DUCC4014</strain>
    </source>
</reference>
<keyword evidence="2" id="KW-1185">Reference proteome</keyword>
<sequence length="162" mass="18195">MAEPPAWHVQAWTGLLAALDSANDALVEPNTTALRVGMTSVIRRLSFVPFESYAPIQPLHPRLRSSLMCDFLRSDLPAARDAMSFGYAVYGAALHQLQVAGAQVDTLLEWDAFSSAFADFMTYTVRPKLDTICDEIPQQPIMWVRFLDTIEEEDEDDIEQDE</sequence>
<protein>
    <submittedName>
        <fullName evidence="1">Uncharacterized protein</fullName>
    </submittedName>
</protein>
<name>A0AAF0Y8T6_9TREE</name>
<evidence type="ECO:0000313" key="2">
    <source>
        <dbReference type="Proteomes" id="UP000827549"/>
    </source>
</evidence>
<accession>A0AAF0Y8T6</accession>
<organism evidence="1 2">
    <name type="scientific">Vanrija pseudolonga</name>
    <dbReference type="NCBI Taxonomy" id="143232"/>
    <lineage>
        <taxon>Eukaryota</taxon>
        <taxon>Fungi</taxon>
        <taxon>Dikarya</taxon>
        <taxon>Basidiomycota</taxon>
        <taxon>Agaricomycotina</taxon>
        <taxon>Tremellomycetes</taxon>
        <taxon>Trichosporonales</taxon>
        <taxon>Trichosporonaceae</taxon>
        <taxon>Vanrija</taxon>
    </lineage>
</organism>
<dbReference type="RefSeq" id="XP_062625878.1">
    <property type="nucleotide sequence ID" value="XM_062769894.1"/>
</dbReference>
<proteinExistence type="predicted"/>
<dbReference type="AlphaFoldDB" id="A0AAF0Y8T6"/>
<dbReference type="GeneID" id="87806605"/>
<gene>
    <name evidence="1" type="ORF">LOC62_02G003361</name>
</gene>
<dbReference type="EMBL" id="CP086715">
    <property type="protein sequence ID" value="WOO79846.1"/>
    <property type="molecule type" value="Genomic_DNA"/>
</dbReference>